<proteinExistence type="predicted"/>
<dbReference type="InterPro" id="IPR045497">
    <property type="entry name" value="DUF6438"/>
</dbReference>
<dbReference type="Proteomes" id="UP001165583">
    <property type="component" value="Unassembled WGS sequence"/>
</dbReference>
<gene>
    <name evidence="2" type="ORF">NZK81_02720</name>
</gene>
<organism evidence="2 3">
    <name type="scientific">Novosphingobium mangrovi</name>
    <name type="common">ex Huang et al. 2023</name>
    <dbReference type="NCBI Taxonomy" id="2976432"/>
    <lineage>
        <taxon>Bacteria</taxon>
        <taxon>Pseudomonadati</taxon>
        <taxon>Pseudomonadota</taxon>
        <taxon>Alphaproteobacteria</taxon>
        <taxon>Sphingomonadales</taxon>
        <taxon>Sphingomonadaceae</taxon>
        <taxon>Novosphingobium</taxon>
    </lineage>
</organism>
<keyword evidence="3" id="KW-1185">Reference proteome</keyword>
<evidence type="ECO:0000313" key="3">
    <source>
        <dbReference type="Proteomes" id="UP001165583"/>
    </source>
</evidence>
<sequence length="174" mass="18983">MVKILVLIAAGCVVLGIGLLGACTLPLREGGPARPREEIVIARGPCNGFCPVYRVSVTPGGLVDFEGLRHTALIGSRMRAVSRRTYDEVRKAVLPLRPPTGTTRDWPCANPPTETSQVTVEWRSKSGTQTTLRLRAGCREADSEMIERLLDRQIKVLGVEAWVRQALRDGVPKG</sequence>
<accession>A0ABT2I0X3</accession>
<comment type="caution">
    <text evidence="2">The sequence shown here is derived from an EMBL/GenBank/DDBJ whole genome shotgun (WGS) entry which is preliminary data.</text>
</comment>
<dbReference type="EMBL" id="JANZXA010000001">
    <property type="protein sequence ID" value="MCT2398453.1"/>
    <property type="molecule type" value="Genomic_DNA"/>
</dbReference>
<evidence type="ECO:0000313" key="2">
    <source>
        <dbReference type="EMBL" id="MCT2398453.1"/>
    </source>
</evidence>
<dbReference type="PROSITE" id="PS51257">
    <property type="entry name" value="PROKAR_LIPOPROTEIN"/>
    <property type="match status" value="1"/>
</dbReference>
<dbReference type="Pfam" id="PF20033">
    <property type="entry name" value="DUF6438"/>
    <property type="match status" value="1"/>
</dbReference>
<feature type="domain" description="DUF6438" evidence="1">
    <location>
        <begin position="38"/>
        <end position="148"/>
    </location>
</feature>
<evidence type="ECO:0000259" key="1">
    <source>
        <dbReference type="Pfam" id="PF20033"/>
    </source>
</evidence>
<reference evidence="2" key="1">
    <citation type="submission" date="2022-09" db="EMBL/GenBank/DDBJ databases">
        <title>Novosphingobium sp. Nov., a polycyclic aromatic hydrocarbon-degrading bacterium isolated form mangrove sediments in HongKong.</title>
        <authorList>
            <person name="Hu Z."/>
        </authorList>
    </citation>
    <scope>NUCLEOTIDE SEQUENCE</scope>
    <source>
        <strain evidence="2">HK4-1</strain>
    </source>
</reference>
<dbReference type="RefSeq" id="WP_260043598.1">
    <property type="nucleotide sequence ID" value="NZ_JANZXA010000001.1"/>
</dbReference>
<protein>
    <submittedName>
        <fullName evidence="2">DUF6438 domain-containing protein</fullName>
    </submittedName>
</protein>
<name>A0ABT2I0X3_9SPHN</name>